<dbReference type="Gene3D" id="1.25.10.10">
    <property type="entry name" value="Leucine-rich Repeat Variant"/>
    <property type="match status" value="2"/>
</dbReference>
<reference evidence="8" key="1">
    <citation type="journal article" date="2014" name="Proc. Natl. Acad. Sci. U.S.A.">
        <title>Extensive sampling of basidiomycete genomes demonstrates inadequacy of the white-rot/brown-rot paradigm for wood decay fungi.</title>
        <authorList>
            <person name="Riley R."/>
            <person name="Salamov A.A."/>
            <person name="Brown D.W."/>
            <person name="Nagy L.G."/>
            <person name="Floudas D."/>
            <person name="Held B.W."/>
            <person name="Levasseur A."/>
            <person name="Lombard V."/>
            <person name="Morin E."/>
            <person name="Otillar R."/>
            <person name="Lindquist E.A."/>
            <person name="Sun H."/>
            <person name="LaButti K.M."/>
            <person name="Schmutz J."/>
            <person name="Jabbour D."/>
            <person name="Luo H."/>
            <person name="Baker S.E."/>
            <person name="Pisabarro A.G."/>
            <person name="Walton J.D."/>
            <person name="Blanchette R.A."/>
            <person name="Henrissat B."/>
            <person name="Martin F."/>
            <person name="Cullen D."/>
            <person name="Hibbett D.S."/>
            <person name="Grigoriev I.V."/>
        </authorList>
    </citation>
    <scope>NUCLEOTIDE SEQUENCE [LARGE SCALE GENOMIC DNA]</scope>
    <source>
        <strain evidence="8">PC15</strain>
    </source>
</reference>
<dbReference type="InterPro" id="IPR052087">
    <property type="entry name" value="RRP12"/>
</dbReference>
<feature type="region of interest" description="Disordered" evidence="4">
    <location>
        <begin position="990"/>
        <end position="1013"/>
    </location>
</feature>
<dbReference type="OrthoDB" id="2192888at2759"/>
<dbReference type="PANTHER" id="PTHR48287:SF1">
    <property type="entry name" value="ARM REPEAT SUPERFAMILY PROTEIN"/>
    <property type="match status" value="1"/>
</dbReference>
<dbReference type="InterPro" id="IPR011989">
    <property type="entry name" value="ARM-like"/>
</dbReference>
<gene>
    <name evidence="7" type="ORF">PLEOSDRAFT_1104442</name>
</gene>
<protein>
    <submittedName>
        <fullName evidence="7">Uncharacterized protein</fullName>
    </submittedName>
</protein>
<proteinExistence type="inferred from homology"/>
<comment type="subcellular location">
    <subcellularLocation>
        <location evidence="1">Nucleus</location>
    </subcellularLocation>
</comment>
<dbReference type="GO" id="GO:0005634">
    <property type="term" value="C:nucleus"/>
    <property type="evidence" value="ECO:0007669"/>
    <property type="project" value="UniProtKB-SubCell"/>
</dbReference>
<feature type="domain" description="RRP12 HEAT" evidence="5">
    <location>
        <begin position="339"/>
        <end position="640"/>
    </location>
</feature>
<name>A0A067NL53_PLEO1</name>
<feature type="compositionally biased region" description="Basic and acidic residues" evidence="4">
    <location>
        <begin position="1166"/>
        <end position="1185"/>
    </location>
</feature>
<dbReference type="AlphaFoldDB" id="A0A067NL53"/>
<evidence type="ECO:0000259" key="5">
    <source>
        <dbReference type="Pfam" id="PF08161"/>
    </source>
</evidence>
<accession>A0A067NL53</accession>
<dbReference type="FunCoup" id="A0A067NL53">
    <property type="interactions" value="360"/>
</dbReference>
<evidence type="ECO:0000256" key="1">
    <source>
        <dbReference type="ARBA" id="ARBA00004123"/>
    </source>
</evidence>
<evidence type="ECO:0000259" key="6">
    <source>
        <dbReference type="Pfam" id="PF25772"/>
    </source>
</evidence>
<feature type="region of interest" description="Disordered" evidence="4">
    <location>
        <begin position="1027"/>
        <end position="1185"/>
    </location>
</feature>
<evidence type="ECO:0000313" key="8">
    <source>
        <dbReference type="Proteomes" id="UP000027073"/>
    </source>
</evidence>
<dbReference type="InterPro" id="IPR016024">
    <property type="entry name" value="ARM-type_fold"/>
</dbReference>
<evidence type="ECO:0000256" key="2">
    <source>
        <dbReference type="ARBA" id="ARBA00007690"/>
    </source>
</evidence>
<dbReference type="Proteomes" id="UP000027073">
    <property type="component" value="Unassembled WGS sequence"/>
</dbReference>
<dbReference type="Pfam" id="PF25772">
    <property type="entry name" value="HEAT_RRP12_N"/>
    <property type="match status" value="1"/>
</dbReference>
<evidence type="ECO:0000256" key="4">
    <source>
        <dbReference type="SAM" id="MobiDB-lite"/>
    </source>
</evidence>
<feature type="compositionally biased region" description="Acidic residues" evidence="4">
    <location>
        <begin position="1156"/>
        <end position="1165"/>
    </location>
</feature>
<dbReference type="STRING" id="1137138.A0A067NL53"/>
<dbReference type="Pfam" id="PF08161">
    <property type="entry name" value="RRP12_HEAT"/>
    <property type="match status" value="1"/>
</dbReference>
<dbReference type="InterPro" id="IPR012978">
    <property type="entry name" value="HEAT_RRP12"/>
</dbReference>
<evidence type="ECO:0000313" key="7">
    <source>
        <dbReference type="EMBL" id="KDQ27765.1"/>
    </source>
</evidence>
<comment type="similarity">
    <text evidence="2">Belongs to the RRP12 family.</text>
</comment>
<feature type="region of interest" description="Disordered" evidence="4">
    <location>
        <begin position="1228"/>
        <end position="1247"/>
    </location>
</feature>
<dbReference type="InterPro" id="IPR057860">
    <property type="entry name" value="HEAT_RRP12_N"/>
</dbReference>
<dbReference type="HOGENOM" id="CLU_003753_1_0_1"/>
<organism evidence="7 8">
    <name type="scientific">Pleurotus ostreatus (strain PC15)</name>
    <name type="common">Oyster mushroom</name>
    <dbReference type="NCBI Taxonomy" id="1137138"/>
    <lineage>
        <taxon>Eukaryota</taxon>
        <taxon>Fungi</taxon>
        <taxon>Dikarya</taxon>
        <taxon>Basidiomycota</taxon>
        <taxon>Agaricomycotina</taxon>
        <taxon>Agaricomycetes</taxon>
        <taxon>Agaricomycetidae</taxon>
        <taxon>Agaricales</taxon>
        <taxon>Pleurotineae</taxon>
        <taxon>Pleurotaceae</taxon>
        <taxon>Pleurotus</taxon>
    </lineage>
</organism>
<evidence type="ECO:0000256" key="3">
    <source>
        <dbReference type="ARBA" id="ARBA00023242"/>
    </source>
</evidence>
<sequence length="1247" mass="136455">METALSKIRHHTGSSLPHQKTPATLLVALESALDEQKAERTPTAYFAGLLTTLESTLQKNDRNVGEGDVLPAELYLLALVAPFVPTPVIRTNLETILTLTSPLFPLLSSHAPPLRSQLSLYQVVFTALDRSQLEVDGVRQAFASILQLCLDPRPKVRKKSAEVVQQVLQNPPAPLLRHTYAERVADWVQSILTQVSNDPIPKNKSAKTHVSSETAIHILTFLRPILPHLPATSLPAITSNLLTLPRLGNPYLSQSAYSILADLFSAAIQDSSSGVDQKIPDVLKVVISSPPVVSDVTLAPAWLSVVGNCMHSFSTLDPVAAAAEVGKVWKKTWTYLEAKEPATRQAAVECLELLSHSFSPIFFHEATRDPSSKCTLNQIIAQTAKALDTLAFARSMPELMAVISILITSLRHRDSSTSPTAAEILLLPIVAKVGELRTQRGFEYKEAADSTLSTAMRVLGPHVMLQILPLNLEPDDRQAGREPRAYILPLLAQPHPSPLGHFVSYFVPLSERMFDLQQKAETEGRQSEAKVWSVLVSQIWSGLAGYCHASVDLPQASEALTPAFSQLLSQLLYSQPELRPSILRALKVIIDSNVVAAASDKPSSADGSIIITAAEAAANVTFLRAQVESWLAVLFNVFGSVDPDVRGMVGDVISAWTSIADEQQITQAYAKVIQLLTTNLRSAQANVTTMTEDILVLLLPYLSPVDSAALFEFCLSPDVIGARDNGVQKRGYKILARLTDRGKFPVNAEDVLQRLDAVSDKLTSAAKKDRFMLLIALVQVIRPELLHLIPSFIPEAVLGTKEPSEKAREAAFDLIVKMGNKMNSGGLVKRGMMEGMDEDTATEAKASVDEFITMMAGGLAGATPHTISATITAISRLVFEFKDAISPNIHTEILSTILVFLTSANREIVKSALGYVKLAIHTLPVDLVRPHLKDLVHQLLAWSHDHKNHFKVKVRHIFERMIRRFGWNAVYACAEGEDSSKVLLNIKKRKDRAKKKRANKDQEEDELPTSAKPVTGTAFEDVLYGSESELSDSDEEDAGPRQSGKTKAKTLRGAQLRVDDDEPMDLLSGAASRITNTQNKRRRQPGHEASLFNTDDAGKLVIESSDDEAANDQQGDDVVGTAYHESLTSVDGFTRGPKGQVKFNKDTKKRRREADERDQDVEMADPEAKPPKNKKKTDVRPGQEFKAKASVLRRFTAFSDPSIVQQKAGGDVKKDGVDPYAYLSLSQAAKKGQRGRTSIGIAGKRTK</sequence>
<dbReference type="SUPFAM" id="SSF48371">
    <property type="entry name" value="ARM repeat"/>
    <property type="match status" value="1"/>
</dbReference>
<dbReference type="VEuPathDB" id="FungiDB:PLEOSDRAFT_1104442"/>
<dbReference type="InParanoid" id="A0A067NL53"/>
<feature type="domain" description="RRP12 N-terminal HEAT" evidence="6">
    <location>
        <begin position="11"/>
        <end position="266"/>
    </location>
</feature>
<dbReference type="EMBL" id="KL198008">
    <property type="protein sequence ID" value="KDQ27765.1"/>
    <property type="molecule type" value="Genomic_DNA"/>
</dbReference>
<dbReference type="PANTHER" id="PTHR48287">
    <property type="entry name" value="ARM REPEAT SUPERFAMILY PROTEIN"/>
    <property type="match status" value="1"/>
</dbReference>
<keyword evidence="3" id="KW-0539">Nucleus</keyword>